<name>G0QZJ7_ICHMU</name>
<feature type="repeat" description="Solcar" evidence="8">
    <location>
        <begin position="108"/>
        <end position="194"/>
    </location>
</feature>
<keyword evidence="3 9" id="KW-0813">Transport</keyword>
<dbReference type="OrthoDB" id="425243at2759"/>
<dbReference type="GO" id="GO:0016020">
    <property type="term" value="C:membrane"/>
    <property type="evidence" value="ECO:0007669"/>
    <property type="project" value="UniProtKB-SubCell"/>
</dbReference>
<evidence type="ECO:0000313" key="12">
    <source>
        <dbReference type="Proteomes" id="UP000008983"/>
    </source>
</evidence>
<dbReference type="Gene3D" id="1.50.40.10">
    <property type="entry name" value="Mitochondrial carrier domain"/>
    <property type="match status" value="2"/>
</dbReference>
<dbReference type="SUPFAM" id="SSF103506">
    <property type="entry name" value="Mitochondrial carrier"/>
    <property type="match status" value="1"/>
</dbReference>
<evidence type="ECO:0000256" key="2">
    <source>
        <dbReference type="ARBA" id="ARBA00006375"/>
    </source>
</evidence>
<keyword evidence="5" id="KW-0677">Repeat</keyword>
<dbReference type="EMBL" id="GL984153">
    <property type="protein sequence ID" value="EGR29358.1"/>
    <property type="molecule type" value="Genomic_DNA"/>
</dbReference>
<comment type="subcellular location">
    <subcellularLocation>
        <location evidence="1">Membrane</location>
        <topology evidence="1">Multi-pass membrane protein</topology>
    </subcellularLocation>
</comment>
<comment type="similarity">
    <text evidence="2 9">Belongs to the mitochondrial carrier (TC 2.A.29) family.</text>
</comment>
<evidence type="ECO:0000256" key="5">
    <source>
        <dbReference type="ARBA" id="ARBA00022737"/>
    </source>
</evidence>
<protein>
    <submittedName>
        <fullName evidence="11">Mitochondrial carrier protein, putative</fullName>
    </submittedName>
</protein>
<evidence type="ECO:0000256" key="4">
    <source>
        <dbReference type="ARBA" id="ARBA00022692"/>
    </source>
</evidence>
<keyword evidence="7 8" id="KW-0472">Membrane</keyword>
<dbReference type="Pfam" id="PF00153">
    <property type="entry name" value="Mito_carr"/>
    <property type="match status" value="3"/>
</dbReference>
<keyword evidence="4 8" id="KW-0812">Transmembrane</keyword>
<dbReference type="GO" id="GO:0055085">
    <property type="term" value="P:transmembrane transport"/>
    <property type="evidence" value="ECO:0007669"/>
    <property type="project" value="InterPro"/>
</dbReference>
<dbReference type="RefSeq" id="XP_004030594.1">
    <property type="nucleotide sequence ID" value="XM_004030546.1"/>
</dbReference>
<evidence type="ECO:0000256" key="10">
    <source>
        <dbReference type="SAM" id="Phobius"/>
    </source>
</evidence>
<evidence type="ECO:0000256" key="8">
    <source>
        <dbReference type="PROSITE-ProRule" id="PRU00282"/>
    </source>
</evidence>
<dbReference type="InterPro" id="IPR044712">
    <property type="entry name" value="SLC25A32-like"/>
</dbReference>
<keyword evidence="12" id="KW-1185">Reference proteome</keyword>
<dbReference type="InterPro" id="IPR023395">
    <property type="entry name" value="MCP_dom_sf"/>
</dbReference>
<evidence type="ECO:0000256" key="1">
    <source>
        <dbReference type="ARBA" id="ARBA00004141"/>
    </source>
</evidence>
<organism evidence="11 12">
    <name type="scientific">Ichthyophthirius multifiliis</name>
    <name type="common">White spot disease agent</name>
    <name type="synonym">Ich</name>
    <dbReference type="NCBI Taxonomy" id="5932"/>
    <lineage>
        <taxon>Eukaryota</taxon>
        <taxon>Sar</taxon>
        <taxon>Alveolata</taxon>
        <taxon>Ciliophora</taxon>
        <taxon>Intramacronucleata</taxon>
        <taxon>Oligohymenophorea</taxon>
        <taxon>Hymenostomatida</taxon>
        <taxon>Ophryoglenina</taxon>
        <taxon>Ichthyophthirius</taxon>
    </lineage>
</organism>
<dbReference type="GO" id="GO:0006862">
    <property type="term" value="P:nucleotide transport"/>
    <property type="evidence" value="ECO:0007669"/>
    <property type="project" value="InterPro"/>
</dbReference>
<dbReference type="GeneID" id="14905463"/>
<gene>
    <name evidence="11" type="ORF">IMG5_157310</name>
</gene>
<accession>G0QZJ7</accession>
<dbReference type="Proteomes" id="UP000008983">
    <property type="component" value="Unassembled WGS sequence"/>
</dbReference>
<dbReference type="eggNOG" id="KOG0764">
    <property type="taxonomic scope" value="Eukaryota"/>
</dbReference>
<evidence type="ECO:0000256" key="6">
    <source>
        <dbReference type="ARBA" id="ARBA00022989"/>
    </source>
</evidence>
<dbReference type="PANTHER" id="PTHR45683">
    <property type="entry name" value="MITOCHONDRIAL NICOTINAMIDE ADENINE DINUCLEOTIDE TRANSPORTER 1-RELATED-RELATED"/>
    <property type="match status" value="1"/>
</dbReference>
<evidence type="ECO:0000313" key="11">
    <source>
        <dbReference type="EMBL" id="EGR29358.1"/>
    </source>
</evidence>
<feature type="transmembrane region" description="Helical" evidence="10">
    <location>
        <begin position="166"/>
        <end position="186"/>
    </location>
</feature>
<dbReference type="AlphaFoldDB" id="G0QZJ7"/>
<keyword evidence="6 10" id="KW-1133">Transmembrane helix</keyword>
<evidence type="ECO:0000256" key="7">
    <source>
        <dbReference type="ARBA" id="ARBA00023136"/>
    </source>
</evidence>
<feature type="repeat" description="Solcar" evidence="8">
    <location>
        <begin position="203"/>
        <end position="294"/>
    </location>
</feature>
<evidence type="ECO:0000256" key="3">
    <source>
        <dbReference type="ARBA" id="ARBA00022448"/>
    </source>
</evidence>
<dbReference type="PROSITE" id="PS50920">
    <property type="entry name" value="SOLCAR"/>
    <property type="match status" value="3"/>
</dbReference>
<feature type="transmembrane region" description="Helical" evidence="10">
    <location>
        <begin position="113"/>
        <end position="134"/>
    </location>
</feature>
<dbReference type="InterPro" id="IPR018108">
    <property type="entry name" value="MCP_transmembrane"/>
</dbReference>
<dbReference type="OMA" id="GPSGILM"/>
<reference evidence="11 12" key="1">
    <citation type="submission" date="2011-07" db="EMBL/GenBank/DDBJ databases">
        <authorList>
            <person name="Coyne R."/>
            <person name="Brami D."/>
            <person name="Johnson J."/>
            <person name="Hostetler J."/>
            <person name="Hannick L."/>
            <person name="Clark T."/>
            <person name="Cassidy-Hanley D."/>
            <person name="Inman J."/>
        </authorList>
    </citation>
    <scope>NUCLEOTIDE SEQUENCE [LARGE SCALE GENOMIC DNA]</scope>
    <source>
        <strain evidence="11 12">G5</strain>
    </source>
</reference>
<proteinExistence type="inferred from homology"/>
<feature type="repeat" description="Solcar" evidence="8">
    <location>
        <begin position="8"/>
        <end position="99"/>
    </location>
</feature>
<evidence type="ECO:0000256" key="9">
    <source>
        <dbReference type="RuleBase" id="RU000488"/>
    </source>
</evidence>
<dbReference type="InParanoid" id="G0QZJ7"/>
<sequence>MQRQQHNHDSIKYSIAAFCSSFCVQIFHPFDLIKFRFQSHDGKNTLNLVPKYTSINNAFQTIYYQEGFKGLYKGFWWSFFAQSTSRILFFTIYENVRNRLEEHSNTLQKDVQIFISSTTSGIIASFITTPMWIIKTRMLLNTKQIDGFHNLSSTISQIYNKHGIPGFWRGLIVSIPLCLHGIIQMSTFEKFMEITRKFSDKDYYNLRSAAAGFVSKLVAIFITYPLQTFRTRIQQNQYFVELNGPKYKSNIDVIIKLYKYEGFKNAYKGISASLLLNLPSNSVYFFCYETSKKLLGISRDQKALQQEKIQ</sequence>
<feature type="transmembrane region" description="Helical" evidence="10">
    <location>
        <begin position="206"/>
        <end position="226"/>
    </location>
</feature>